<keyword evidence="4" id="KW-0378">Hydrolase</keyword>
<dbReference type="InterPro" id="IPR013780">
    <property type="entry name" value="Glyco_hydro_b"/>
</dbReference>
<dbReference type="EMBL" id="JACXIZ010000030">
    <property type="protein sequence ID" value="MBD2847015.1"/>
    <property type="molecule type" value="Genomic_DNA"/>
</dbReference>
<dbReference type="AlphaFoldDB" id="A0A927BWP0"/>
<reference evidence="4" key="1">
    <citation type="submission" date="2020-09" db="EMBL/GenBank/DDBJ databases">
        <title>A novel bacterium of genus Paenibacillus, isolated from South China Sea.</title>
        <authorList>
            <person name="Huang H."/>
            <person name="Mo K."/>
            <person name="Hu Y."/>
        </authorList>
    </citation>
    <scope>NUCLEOTIDE SEQUENCE</scope>
    <source>
        <strain evidence="4">IB182496</strain>
    </source>
</reference>
<feature type="domain" description="Glycosyl hydrolase family 95 catalytic" evidence="3">
    <location>
        <begin position="300"/>
        <end position="717"/>
    </location>
</feature>
<dbReference type="Gene3D" id="2.70.98.50">
    <property type="entry name" value="putative glycoside hydrolase family protein from bacillus halodurans"/>
    <property type="match status" value="1"/>
</dbReference>
<evidence type="ECO:0000259" key="2">
    <source>
        <dbReference type="Pfam" id="PF21307"/>
    </source>
</evidence>
<dbReference type="InterPro" id="IPR016518">
    <property type="entry name" value="Alpha-L-fucosidase"/>
</dbReference>
<evidence type="ECO:0000259" key="3">
    <source>
        <dbReference type="Pfam" id="PF22124"/>
    </source>
</evidence>
<dbReference type="PANTHER" id="PTHR31084:SF0">
    <property type="entry name" value="ALPHA-L-FUCOSIDASE 2"/>
    <property type="match status" value="1"/>
</dbReference>
<dbReference type="Pfam" id="PF14498">
    <property type="entry name" value="Glyco_hyd_65N_2"/>
    <property type="match status" value="1"/>
</dbReference>
<sequence>MKQRQDSENRRGARADASTLWYREPAANWNEALPLGNGRIGAMVYGGAGDETISLNEDTLWSGYPRSSDGAGMHRHYEQAQAQVLAGEYAQAQRLLEQQFGDHLVQMYLPLADLQITMPGHESPADYTRRLTLEDALHTVTWQTARGRYSREMLVSAPSQVAAIRIACSNPGQVSLDARLTGRLRCEQSAAPDGRTVYLEGNCPVCEAPYGQTHSGEAHKIYDADDARKGVGYRAGLRVVAEGGEVRCRDGRLQVRGADTVCLYVAVRTSFNGYDKHPVLAGKPYKDACVRDLDRAEAKGYEAIREAAIADYRHLYDRVELALGADDDRLLPTDERLQRLQRGERDNALFTLLFNYGRYLTIASSRSGTQPANLQGIWNDKLVPPWSSNYTLNINTQMNYWPTLLCGLEECYEPLLRLARELGEAGARTARHYYNAPGFVCHHSTDLWRLTHPGTNRLPGNAQWGFWPMAGGWLCQMMYAYERHTGDAQLLHEIAPTIEQCAAFYRSLLVEKDGQLVFCPSTSPENRHLMTGAGGLGDRESSPLDITTTMTTAIIRDVFTIMAEIAERRGGDGGPYAQLAERLPAYALNPDGSLREWYGAYEDAEPQHRHLSHLYGLFPSGQIRREDAGLRAACRRTLELRGDGGTGWSLAWKINLWAKLGEGTRAYALLRRQLQPVASATEQQDAGGGSYPNLLCAHPPFQIDGNFGACSGILQMLVQIEDDRVYLLPALPPEWSSGRVRGLRLPGGGRLDFAWVDGRVVSSAIHGGKQAYRIV</sequence>
<feature type="domain" description="Glycosyl hydrolase family 95 N-terminal" evidence="1">
    <location>
        <begin position="20"/>
        <end position="273"/>
    </location>
</feature>
<dbReference type="PIRSF" id="PIRSF007663">
    <property type="entry name" value="UCP007663"/>
    <property type="match status" value="1"/>
</dbReference>
<dbReference type="InterPro" id="IPR054363">
    <property type="entry name" value="GH95_cat"/>
</dbReference>
<dbReference type="InterPro" id="IPR008928">
    <property type="entry name" value="6-hairpin_glycosidase_sf"/>
</dbReference>
<protein>
    <submittedName>
        <fullName evidence="4">Glycoside hydrolase family 95 protein</fullName>
    </submittedName>
</protein>
<keyword evidence="5" id="KW-1185">Reference proteome</keyword>
<proteinExistence type="predicted"/>
<name>A0A927BWP0_9BACL</name>
<dbReference type="SUPFAM" id="SSF48208">
    <property type="entry name" value="Six-hairpin glycosidases"/>
    <property type="match status" value="1"/>
</dbReference>
<dbReference type="GO" id="GO:0004560">
    <property type="term" value="F:alpha-L-fucosidase activity"/>
    <property type="evidence" value="ECO:0007669"/>
    <property type="project" value="InterPro"/>
</dbReference>
<dbReference type="Pfam" id="PF21307">
    <property type="entry name" value="Glyco_hydro_95_C"/>
    <property type="match status" value="1"/>
</dbReference>
<dbReference type="InterPro" id="IPR027414">
    <property type="entry name" value="GH95_N_dom"/>
</dbReference>
<dbReference type="InterPro" id="IPR012341">
    <property type="entry name" value="6hp_glycosidase-like_sf"/>
</dbReference>
<dbReference type="GO" id="GO:0005975">
    <property type="term" value="P:carbohydrate metabolic process"/>
    <property type="evidence" value="ECO:0007669"/>
    <property type="project" value="InterPro"/>
</dbReference>
<evidence type="ECO:0000313" key="5">
    <source>
        <dbReference type="Proteomes" id="UP000621560"/>
    </source>
</evidence>
<dbReference type="PANTHER" id="PTHR31084">
    <property type="entry name" value="ALPHA-L-FUCOSIDASE 2"/>
    <property type="match status" value="1"/>
</dbReference>
<evidence type="ECO:0000313" key="4">
    <source>
        <dbReference type="EMBL" id="MBD2847015.1"/>
    </source>
</evidence>
<gene>
    <name evidence="4" type="ORF">IDH44_17595</name>
</gene>
<evidence type="ECO:0000259" key="1">
    <source>
        <dbReference type="Pfam" id="PF14498"/>
    </source>
</evidence>
<dbReference type="Gene3D" id="2.60.40.1180">
    <property type="entry name" value="Golgi alpha-mannosidase II"/>
    <property type="match status" value="1"/>
</dbReference>
<accession>A0A927BWP0</accession>
<dbReference type="Proteomes" id="UP000621560">
    <property type="component" value="Unassembled WGS sequence"/>
</dbReference>
<dbReference type="Pfam" id="PF22124">
    <property type="entry name" value="Glyco_hydro_95_cat"/>
    <property type="match status" value="1"/>
</dbReference>
<dbReference type="InterPro" id="IPR049053">
    <property type="entry name" value="AFCA-like_C"/>
</dbReference>
<organism evidence="4 5">
    <name type="scientific">Paenibacillus sabuli</name>
    <dbReference type="NCBI Taxonomy" id="2772509"/>
    <lineage>
        <taxon>Bacteria</taxon>
        <taxon>Bacillati</taxon>
        <taxon>Bacillota</taxon>
        <taxon>Bacilli</taxon>
        <taxon>Bacillales</taxon>
        <taxon>Paenibacillaceae</taxon>
        <taxon>Paenibacillus</taxon>
    </lineage>
</organism>
<feature type="domain" description="Alpha fucosidase A-like C-terminal" evidence="2">
    <location>
        <begin position="721"/>
        <end position="766"/>
    </location>
</feature>
<comment type="caution">
    <text evidence="4">The sequence shown here is derived from an EMBL/GenBank/DDBJ whole genome shotgun (WGS) entry which is preliminary data.</text>
</comment>
<dbReference type="RefSeq" id="WP_190919960.1">
    <property type="nucleotide sequence ID" value="NZ_JACXIZ010000030.1"/>
</dbReference>
<dbReference type="Gene3D" id="1.50.10.10">
    <property type="match status" value="1"/>
</dbReference>